<name>A0A2S1SDH5_9FLAO</name>
<dbReference type="Proteomes" id="UP000244937">
    <property type="component" value="Chromosome"/>
</dbReference>
<evidence type="ECO:0000259" key="1">
    <source>
        <dbReference type="Pfam" id="PF00534"/>
    </source>
</evidence>
<dbReference type="CDD" id="cd03808">
    <property type="entry name" value="GT4_CapM-like"/>
    <property type="match status" value="1"/>
</dbReference>
<keyword evidence="4" id="KW-1185">Reference proteome</keyword>
<dbReference type="KEGG" id="fpal:HYN49_00255"/>
<protein>
    <recommendedName>
        <fullName evidence="5">Glycosyltransferase family 1 protein</fullName>
    </recommendedName>
</protein>
<sequence length="391" mass="44314">MRMPQNLNPEMKKKLIIGITAEPSVDLLNGQLDYFIKKGYEVYLMAPDAPRVTKFCAEENAPLLPIKIERTISPWKDLKSLFQIIGIFRKIKPDIVNLGTPKVSLVGMMAAKITGVPLRIYTCRGFRFEHEKGKMKSFLIFLEKIIASCSHKVICISNSVKDLGMKEGIFPDEKTVHIAKGSSNGINLTLFDPNAIDREKAAAAKQEYQLEGCFVFGYVGRIVDRKGIKELYHAFDKYYKENDKARLLMIGRPFWDQIADPQLIEDYNNHPGIVMAGMKPQPEVPLYLSLMDVFVLPAWWEGFGNVLIQAAAMGVPIISTKATGCMDAVSDGFNGRLINPYSEGELVNMLRYFYQHQPEIKQMGINGIEWAKNFRPEIIWEGMDEIYSTVK</sequence>
<evidence type="ECO:0000259" key="2">
    <source>
        <dbReference type="Pfam" id="PF13477"/>
    </source>
</evidence>
<dbReference type="GO" id="GO:0016757">
    <property type="term" value="F:glycosyltransferase activity"/>
    <property type="evidence" value="ECO:0007669"/>
    <property type="project" value="InterPro"/>
</dbReference>
<feature type="domain" description="Glycosyl transferase family 1" evidence="1">
    <location>
        <begin position="211"/>
        <end position="370"/>
    </location>
</feature>
<dbReference type="InterPro" id="IPR050194">
    <property type="entry name" value="Glycosyltransferase_grp1"/>
</dbReference>
<feature type="domain" description="Glycosyltransferase subfamily 4-like N-terminal" evidence="2">
    <location>
        <begin position="32"/>
        <end position="157"/>
    </location>
</feature>
<dbReference type="Gene3D" id="3.40.50.2000">
    <property type="entry name" value="Glycogen Phosphorylase B"/>
    <property type="match status" value="2"/>
</dbReference>
<dbReference type="InterPro" id="IPR028098">
    <property type="entry name" value="Glyco_trans_4-like_N"/>
</dbReference>
<dbReference type="AlphaFoldDB" id="A0A2S1SDH5"/>
<evidence type="ECO:0000313" key="4">
    <source>
        <dbReference type="Proteomes" id="UP000244937"/>
    </source>
</evidence>
<dbReference type="EMBL" id="CP029187">
    <property type="protein sequence ID" value="AWI24445.1"/>
    <property type="molecule type" value="Genomic_DNA"/>
</dbReference>
<accession>A0A2S1SDH5</accession>
<evidence type="ECO:0000313" key="3">
    <source>
        <dbReference type="EMBL" id="AWI24445.1"/>
    </source>
</evidence>
<dbReference type="SUPFAM" id="SSF53756">
    <property type="entry name" value="UDP-Glycosyltransferase/glycogen phosphorylase"/>
    <property type="match status" value="1"/>
</dbReference>
<organism evidence="3 4">
    <name type="scientific">Flavobacterium pallidum</name>
    <dbReference type="NCBI Taxonomy" id="2172098"/>
    <lineage>
        <taxon>Bacteria</taxon>
        <taxon>Pseudomonadati</taxon>
        <taxon>Bacteroidota</taxon>
        <taxon>Flavobacteriia</taxon>
        <taxon>Flavobacteriales</taxon>
        <taxon>Flavobacteriaceae</taxon>
        <taxon>Flavobacterium</taxon>
    </lineage>
</organism>
<dbReference type="PANTHER" id="PTHR45947:SF3">
    <property type="entry name" value="SULFOQUINOVOSYL TRANSFERASE SQD2"/>
    <property type="match status" value="1"/>
</dbReference>
<dbReference type="Pfam" id="PF00534">
    <property type="entry name" value="Glycos_transf_1"/>
    <property type="match status" value="1"/>
</dbReference>
<proteinExistence type="predicted"/>
<gene>
    <name evidence="3" type="ORF">HYN49_00255</name>
</gene>
<dbReference type="PANTHER" id="PTHR45947">
    <property type="entry name" value="SULFOQUINOVOSYL TRANSFERASE SQD2"/>
    <property type="match status" value="1"/>
</dbReference>
<reference evidence="3 4" key="1">
    <citation type="submission" date="2018-05" db="EMBL/GenBank/DDBJ databases">
        <title>Genome sequencing of Flavobacterium sp. HYN0049.</title>
        <authorList>
            <person name="Yi H."/>
            <person name="Baek C."/>
        </authorList>
    </citation>
    <scope>NUCLEOTIDE SEQUENCE [LARGE SCALE GENOMIC DNA]</scope>
    <source>
        <strain evidence="3 4">HYN0049</strain>
    </source>
</reference>
<dbReference type="OrthoDB" id="9790710at2"/>
<dbReference type="Pfam" id="PF13477">
    <property type="entry name" value="Glyco_trans_4_2"/>
    <property type="match status" value="1"/>
</dbReference>
<dbReference type="InterPro" id="IPR001296">
    <property type="entry name" value="Glyco_trans_1"/>
</dbReference>
<evidence type="ECO:0008006" key="5">
    <source>
        <dbReference type="Google" id="ProtNLM"/>
    </source>
</evidence>